<protein>
    <recommendedName>
        <fullName evidence="3">CCHC-type domain-containing protein</fullName>
    </recommendedName>
</protein>
<dbReference type="EnsemblPlants" id="QL05p039506:mrna">
    <property type="protein sequence ID" value="QL05p039506:mrna"/>
    <property type="gene ID" value="QL05p039506"/>
</dbReference>
<dbReference type="InParanoid" id="A0A7N2R4U1"/>
<proteinExistence type="predicted"/>
<dbReference type="AlphaFoldDB" id="A0A7N2R4U1"/>
<dbReference type="Gramene" id="QL05p039506:mrna">
    <property type="protein sequence ID" value="QL05p039506:mrna"/>
    <property type="gene ID" value="QL05p039506"/>
</dbReference>
<dbReference type="InterPro" id="IPR036875">
    <property type="entry name" value="Znf_CCHC_sf"/>
</dbReference>
<organism evidence="1 2">
    <name type="scientific">Quercus lobata</name>
    <name type="common">Valley oak</name>
    <dbReference type="NCBI Taxonomy" id="97700"/>
    <lineage>
        <taxon>Eukaryota</taxon>
        <taxon>Viridiplantae</taxon>
        <taxon>Streptophyta</taxon>
        <taxon>Embryophyta</taxon>
        <taxon>Tracheophyta</taxon>
        <taxon>Spermatophyta</taxon>
        <taxon>Magnoliopsida</taxon>
        <taxon>eudicotyledons</taxon>
        <taxon>Gunneridae</taxon>
        <taxon>Pentapetalae</taxon>
        <taxon>rosids</taxon>
        <taxon>fabids</taxon>
        <taxon>Fagales</taxon>
        <taxon>Fagaceae</taxon>
        <taxon>Quercus</taxon>
    </lineage>
</organism>
<evidence type="ECO:0000313" key="2">
    <source>
        <dbReference type="Proteomes" id="UP000594261"/>
    </source>
</evidence>
<accession>A0A7N2R4U1</accession>
<name>A0A7N2R4U1_QUELO</name>
<dbReference type="GO" id="GO:0003676">
    <property type="term" value="F:nucleic acid binding"/>
    <property type="evidence" value="ECO:0007669"/>
    <property type="project" value="InterPro"/>
</dbReference>
<reference evidence="1 2" key="1">
    <citation type="journal article" date="2016" name="G3 (Bethesda)">
        <title>First Draft Assembly and Annotation of the Genome of a California Endemic Oak Quercus lobata Nee (Fagaceae).</title>
        <authorList>
            <person name="Sork V.L."/>
            <person name="Fitz-Gibbon S.T."/>
            <person name="Puiu D."/>
            <person name="Crepeau M."/>
            <person name="Gugger P.F."/>
            <person name="Sherman R."/>
            <person name="Stevens K."/>
            <person name="Langley C.H."/>
            <person name="Pellegrini M."/>
            <person name="Salzberg S.L."/>
        </authorList>
    </citation>
    <scope>NUCLEOTIDE SEQUENCE [LARGE SCALE GENOMIC DNA]</scope>
    <source>
        <strain evidence="1 2">cv. SW786</strain>
    </source>
</reference>
<evidence type="ECO:0000313" key="1">
    <source>
        <dbReference type="EnsemblPlants" id="QL05p039506:mrna"/>
    </source>
</evidence>
<sequence>MAAVIANASKEMQRTVGQEFGCRIESTTLAAKGQSFTPNSGQNFIPKGKERPKCTHCGKLGHTIDKCYKLHGFPPGFKFKGKGAMAHQVSSQYQVQETSNVAI</sequence>
<reference evidence="1" key="2">
    <citation type="submission" date="2021-01" db="UniProtKB">
        <authorList>
            <consortium name="EnsemblPlants"/>
        </authorList>
    </citation>
    <scope>IDENTIFICATION</scope>
</reference>
<dbReference type="PANTHER" id="PTHR34222">
    <property type="entry name" value="GAG_PRE-INTEGRS DOMAIN-CONTAINING PROTEIN"/>
    <property type="match status" value="1"/>
</dbReference>
<dbReference type="EMBL" id="LRBV02000005">
    <property type="status" value="NOT_ANNOTATED_CDS"/>
    <property type="molecule type" value="Genomic_DNA"/>
</dbReference>
<dbReference type="Proteomes" id="UP000594261">
    <property type="component" value="Chromosome 5"/>
</dbReference>
<dbReference type="GO" id="GO:0008270">
    <property type="term" value="F:zinc ion binding"/>
    <property type="evidence" value="ECO:0007669"/>
    <property type="project" value="InterPro"/>
</dbReference>
<keyword evidence="2" id="KW-1185">Reference proteome</keyword>
<evidence type="ECO:0008006" key="3">
    <source>
        <dbReference type="Google" id="ProtNLM"/>
    </source>
</evidence>
<dbReference type="SUPFAM" id="SSF57756">
    <property type="entry name" value="Retrovirus zinc finger-like domains"/>
    <property type="match status" value="1"/>
</dbReference>
<dbReference type="PANTHER" id="PTHR34222:SF99">
    <property type="entry name" value="PROTEIN, PUTATIVE-RELATED"/>
    <property type="match status" value="1"/>
</dbReference>